<dbReference type="GO" id="GO:0000032">
    <property type="term" value="P:cell wall mannoprotein biosynthetic process"/>
    <property type="evidence" value="ECO:0007669"/>
    <property type="project" value="TreeGrafter"/>
</dbReference>
<evidence type="ECO:0000313" key="4">
    <source>
        <dbReference type="Proteomes" id="UP000253551"/>
    </source>
</evidence>
<gene>
    <name evidence="3" type="primary">KRE2_12</name>
    <name evidence="3" type="ORF">CU098_011717</name>
</gene>
<comment type="similarity">
    <text evidence="1">Belongs to the glycosyltransferase 15 family.</text>
</comment>
<name>A0A367KJ17_RHIST</name>
<dbReference type="InterPro" id="IPR002685">
    <property type="entry name" value="Glyco_trans_15"/>
</dbReference>
<dbReference type="SUPFAM" id="SSF53448">
    <property type="entry name" value="Nucleotide-diphospho-sugar transferases"/>
    <property type="match status" value="1"/>
</dbReference>
<dbReference type="Pfam" id="PF01793">
    <property type="entry name" value="Glyco_transf_15"/>
    <property type="match status" value="1"/>
</dbReference>
<dbReference type="PANTHER" id="PTHR31121:SF6">
    <property type="entry name" value="ALPHA-1,2 MANNOSYLTRANSFERASE KTR1"/>
    <property type="match status" value="1"/>
</dbReference>
<dbReference type="OrthoDB" id="439943at2759"/>
<dbReference type="GO" id="GO:0016020">
    <property type="term" value="C:membrane"/>
    <property type="evidence" value="ECO:0007669"/>
    <property type="project" value="InterPro"/>
</dbReference>
<evidence type="ECO:0000256" key="2">
    <source>
        <dbReference type="ARBA" id="ARBA00022679"/>
    </source>
</evidence>
<dbReference type="GO" id="GO:0005794">
    <property type="term" value="C:Golgi apparatus"/>
    <property type="evidence" value="ECO:0007669"/>
    <property type="project" value="TreeGrafter"/>
</dbReference>
<evidence type="ECO:0000313" key="3">
    <source>
        <dbReference type="EMBL" id="RCI02148.1"/>
    </source>
</evidence>
<keyword evidence="4" id="KW-1185">Reference proteome</keyword>
<dbReference type="GO" id="GO:0000026">
    <property type="term" value="F:alpha-1,2-mannosyltransferase activity"/>
    <property type="evidence" value="ECO:0007669"/>
    <property type="project" value="TreeGrafter"/>
</dbReference>
<keyword evidence="3" id="KW-0328">Glycosyltransferase</keyword>
<dbReference type="Proteomes" id="UP000253551">
    <property type="component" value="Unassembled WGS sequence"/>
</dbReference>
<dbReference type="InterPro" id="IPR029044">
    <property type="entry name" value="Nucleotide-diphossugar_trans"/>
</dbReference>
<dbReference type="EMBL" id="PJQM01001510">
    <property type="protein sequence ID" value="RCI02148.1"/>
    <property type="molecule type" value="Genomic_DNA"/>
</dbReference>
<reference evidence="3 4" key="1">
    <citation type="journal article" date="2018" name="G3 (Bethesda)">
        <title>Phylogenetic and Phylogenomic Definition of Rhizopus Species.</title>
        <authorList>
            <person name="Gryganskyi A.P."/>
            <person name="Golan J."/>
            <person name="Dolatabadi S."/>
            <person name="Mondo S."/>
            <person name="Robb S."/>
            <person name="Idnurm A."/>
            <person name="Muszewska A."/>
            <person name="Steczkiewicz K."/>
            <person name="Masonjones S."/>
            <person name="Liao H.L."/>
            <person name="Gajdeczka M.T."/>
            <person name="Anike F."/>
            <person name="Vuek A."/>
            <person name="Anishchenko I.M."/>
            <person name="Voigt K."/>
            <person name="de Hoog G.S."/>
            <person name="Smith M.E."/>
            <person name="Heitman J."/>
            <person name="Vilgalys R."/>
            <person name="Stajich J.E."/>
        </authorList>
    </citation>
    <scope>NUCLEOTIDE SEQUENCE [LARGE SCALE GENOMIC DNA]</scope>
    <source>
        <strain evidence="3 4">LSU 92-RS-03</strain>
    </source>
</reference>
<dbReference type="Gene3D" id="3.90.550.10">
    <property type="entry name" value="Spore Coat Polysaccharide Biosynthesis Protein SpsA, Chain A"/>
    <property type="match status" value="1"/>
</dbReference>
<protein>
    <submittedName>
        <fullName evidence="3">Alpha 1,2-mannosyltransferase 2.4.1</fullName>
    </submittedName>
</protein>
<accession>A0A367KJ17</accession>
<sequence>MFNKDYHYPYIIFCYQALSTEYKELVSSLTQSDVVFEKVSDADYGYTNTTDKFRAELARKYLRDTQDNTLEFRFKSRLMAGTIFNHPRLSELDYFWRFEPGTEYMCPIDSDPFQYMYDHGKQVSFSIATYENHETIPTLFKSVSKFKQQNPQFKYMSADQGDNSIMSNMLNNGKYNRCFFWNSFQIASTRFFKSPEYTAYFKFLDAQEGIFYERWSDAVIQSLAAALFLDKDQLHFWEDIGYRHRFFYSHCPNNNSIWERCSCRPEQNFDNDSQSCLANFQQ</sequence>
<keyword evidence="2 3" id="KW-0808">Transferase</keyword>
<comment type="caution">
    <text evidence="3">The sequence shown here is derived from an EMBL/GenBank/DDBJ whole genome shotgun (WGS) entry which is preliminary data.</text>
</comment>
<organism evidence="3 4">
    <name type="scientific">Rhizopus stolonifer</name>
    <name type="common">Rhizopus nigricans</name>
    <dbReference type="NCBI Taxonomy" id="4846"/>
    <lineage>
        <taxon>Eukaryota</taxon>
        <taxon>Fungi</taxon>
        <taxon>Fungi incertae sedis</taxon>
        <taxon>Mucoromycota</taxon>
        <taxon>Mucoromycotina</taxon>
        <taxon>Mucoromycetes</taxon>
        <taxon>Mucorales</taxon>
        <taxon>Mucorineae</taxon>
        <taxon>Rhizopodaceae</taxon>
        <taxon>Rhizopus</taxon>
    </lineage>
</organism>
<proteinExistence type="inferred from homology"/>
<evidence type="ECO:0000256" key="1">
    <source>
        <dbReference type="ARBA" id="ARBA00007677"/>
    </source>
</evidence>
<dbReference type="PANTHER" id="PTHR31121">
    <property type="entry name" value="ALPHA-1,2 MANNOSYLTRANSFERASE KTR1"/>
    <property type="match status" value="1"/>
</dbReference>
<dbReference type="GO" id="GO:0006487">
    <property type="term" value="P:protein N-linked glycosylation"/>
    <property type="evidence" value="ECO:0007669"/>
    <property type="project" value="TreeGrafter"/>
</dbReference>
<dbReference type="AlphaFoldDB" id="A0A367KJ17"/>